<dbReference type="InterPro" id="IPR053864">
    <property type="entry name" value="DUF6933"/>
</dbReference>
<feature type="domain" description="DUF6933" evidence="1">
    <location>
        <begin position="3"/>
        <end position="79"/>
    </location>
</feature>
<keyword evidence="3" id="KW-1185">Reference proteome</keyword>
<accession>A0ABQ1KB28</accession>
<dbReference type="EMBL" id="BMIJ01000003">
    <property type="protein sequence ID" value="GGB92405.1"/>
    <property type="molecule type" value="Genomic_DNA"/>
</dbReference>
<gene>
    <name evidence="2" type="ORF">GCM10011352_18080</name>
</gene>
<organism evidence="2 3">
    <name type="scientific">Marinobacterium zhoushanense</name>
    <dbReference type="NCBI Taxonomy" id="1679163"/>
    <lineage>
        <taxon>Bacteria</taxon>
        <taxon>Pseudomonadati</taxon>
        <taxon>Pseudomonadota</taxon>
        <taxon>Gammaproteobacteria</taxon>
        <taxon>Oceanospirillales</taxon>
        <taxon>Oceanospirillaceae</taxon>
        <taxon>Marinobacterium</taxon>
    </lineage>
</organism>
<evidence type="ECO:0000313" key="3">
    <source>
        <dbReference type="Proteomes" id="UP000629025"/>
    </source>
</evidence>
<dbReference type="Proteomes" id="UP000629025">
    <property type="component" value="Unassembled WGS sequence"/>
</dbReference>
<sequence length="91" mass="10282">MRIHATKKLAEKLKKAGFDISDSSDENPSALGEWQPNITVIQRRQCIVFIHDQTRFSLALIGVTQKELKELTFWLSDMLGTPCSSSVFLQS</sequence>
<comment type="caution">
    <text evidence="2">The sequence shown here is derived from an EMBL/GenBank/DDBJ whole genome shotgun (WGS) entry which is preliminary data.</text>
</comment>
<dbReference type="Pfam" id="PF22016">
    <property type="entry name" value="DUF6933"/>
    <property type="match status" value="1"/>
</dbReference>
<proteinExistence type="predicted"/>
<evidence type="ECO:0000313" key="2">
    <source>
        <dbReference type="EMBL" id="GGB92405.1"/>
    </source>
</evidence>
<name>A0ABQ1KB28_9GAMM</name>
<evidence type="ECO:0000259" key="1">
    <source>
        <dbReference type="Pfam" id="PF22016"/>
    </source>
</evidence>
<reference evidence="3" key="1">
    <citation type="journal article" date="2019" name="Int. J. Syst. Evol. Microbiol.">
        <title>The Global Catalogue of Microorganisms (GCM) 10K type strain sequencing project: providing services to taxonomists for standard genome sequencing and annotation.</title>
        <authorList>
            <consortium name="The Broad Institute Genomics Platform"/>
            <consortium name="The Broad Institute Genome Sequencing Center for Infectious Disease"/>
            <person name="Wu L."/>
            <person name="Ma J."/>
        </authorList>
    </citation>
    <scope>NUCLEOTIDE SEQUENCE [LARGE SCALE GENOMIC DNA]</scope>
    <source>
        <strain evidence="3">CGMCC 1.15341</strain>
    </source>
</reference>
<protein>
    <recommendedName>
        <fullName evidence="1">DUF6933 domain-containing protein</fullName>
    </recommendedName>
</protein>